<dbReference type="GO" id="GO:0004521">
    <property type="term" value="F:RNA endonuclease activity"/>
    <property type="evidence" value="ECO:0007669"/>
    <property type="project" value="UniProtKB-UniRule"/>
</dbReference>
<evidence type="ECO:0000256" key="7">
    <source>
        <dbReference type="HAMAP-Rule" id="MF_00009"/>
    </source>
</evidence>
<name>A0A5C6FG43_9BACT</name>
<dbReference type="EC" id="3.1.-.-" evidence="7"/>
<keyword evidence="5 7" id="KW-0378">Hydrolase</keyword>
<keyword evidence="6 7" id="KW-0862">Zinc</keyword>
<dbReference type="InterPro" id="IPR002036">
    <property type="entry name" value="YbeY"/>
</dbReference>
<dbReference type="GO" id="GO:0008270">
    <property type="term" value="F:zinc ion binding"/>
    <property type="evidence" value="ECO:0007669"/>
    <property type="project" value="UniProtKB-UniRule"/>
</dbReference>
<evidence type="ECO:0000256" key="4">
    <source>
        <dbReference type="ARBA" id="ARBA00022759"/>
    </source>
</evidence>
<feature type="binding site" evidence="7">
    <location>
        <position position="129"/>
    </location>
    <ligand>
        <name>Zn(2+)</name>
        <dbReference type="ChEBI" id="CHEBI:29105"/>
        <note>catalytic</note>
    </ligand>
</feature>
<dbReference type="SUPFAM" id="SSF55486">
    <property type="entry name" value="Metalloproteases ('zincins'), catalytic domain"/>
    <property type="match status" value="1"/>
</dbReference>
<feature type="binding site" evidence="7">
    <location>
        <position position="123"/>
    </location>
    <ligand>
        <name>Zn(2+)</name>
        <dbReference type="ChEBI" id="CHEBI:29105"/>
        <note>catalytic</note>
    </ligand>
</feature>
<dbReference type="HAMAP" id="MF_00009">
    <property type="entry name" value="Endoribonucl_YbeY"/>
    <property type="match status" value="1"/>
</dbReference>
<dbReference type="InterPro" id="IPR023091">
    <property type="entry name" value="MetalPrtase_cat_dom_sf_prd"/>
</dbReference>
<dbReference type="EMBL" id="SJPW01000001">
    <property type="protein sequence ID" value="TWU59795.1"/>
    <property type="molecule type" value="Genomic_DNA"/>
</dbReference>
<comment type="similarity">
    <text evidence="1 7">Belongs to the endoribonuclease YbeY family.</text>
</comment>
<dbReference type="PANTHER" id="PTHR46986:SF1">
    <property type="entry name" value="ENDORIBONUCLEASE YBEY, CHLOROPLASTIC"/>
    <property type="match status" value="1"/>
</dbReference>
<evidence type="ECO:0000256" key="1">
    <source>
        <dbReference type="ARBA" id="ARBA00010875"/>
    </source>
</evidence>
<evidence type="ECO:0000313" key="9">
    <source>
        <dbReference type="Proteomes" id="UP000318288"/>
    </source>
</evidence>
<comment type="subcellular location">
    <subcellularLocation>
        <location evidence="7">Cytoplasm</location>
    </subcellularLocation>
</comment>
<feature type="binding site" evidence="7">
    <location>
        <position position="119"/>
    </location>
    <ligand>
        <name>Zn(2+)</name>
        <dbReference type="ChEBI" id="CHEBI:29105"/>
        <note>catalytic</note>
    </ligand>
</feature>
<proteinExistence type="inferred from homology"/>
<dbReference type="OrthoDB" id="9807740at2"/>
<keyword evidence="3 7" id="KW-0479">Metal-binding</keyword>
<keyword evidence="7" id="KW-0698">rRNA processing</keyword>
<gene>
    <name evidence="7 8" type="primary">ybeY</name>
    <name evidence="8" type="ORF">Poly51_00670</name>
</gene>
<sequence>MAPSPDGPPSSIEVEINVDANIDRAINHRAISAAVIAAADSRGFRAGQIGVRVTDDPTIRQINDKHLGHDYATDVISFGYSADLPVIEGELIVSIDTAIERARELAWPTEHELLLYVVHGTLHICGMDDHDNADRAAMRRAEADVMTRLGIDEIHRCGADMDASTRTESRS</sequence>
<evidence type="ECO:0000313" key="8">
    <source>
        <dbReference type="EMBL" id="TWU59795.1"/>
    </source>
</evidence>
<keyword evidence="2 7" id="KW-0540">Nuclease</keyword>
<keyword evidence="9" id="KW-1185">Reference proteome</keyword>
<keyword evidence="7" id="KW-0690">Ribosome biogenesis</keyword>
<dbReference type="NCBIfam" id="TIGR00043">
    <property type="entry name" value="rRNA maturation RNase YbeY"/>
    <property type="match status" value="1"/>
</dbReference>
<dbReference type="PANTHER" id="PTHR46986">
    <property type="entry name" value="ENDORIBONUCLEASE YBEY, CHLOROPLASTIC"/>
    <property type="match status" value="1"/>
</dbReference>
<dbReference type="GO" id="GO:0006364">
    <property type="term" value="P:rRNA processing"/>
    <property type="evidence" value="ECO:0007669"/>
    <property type="project" value="UniProtKB-UniRule"/>
</dbReference>
<dbReference type="GO" id="GO:0004222">
    <property type="term" value="F:metalloendopeptidase activity"/>
    <property type="evidence" value="ECO:0007669"/>
    <property type="project" value="InterPro"/>
</dbReference>
<keyword evidence="4 7" id="KW-0255">Endonuclease</keyword>
<evidence type="ECO:0000256" key="6">
    <source>
        <dbReference type="ARBA" id="ARBA00022833"/>
    </source>
</evidence>
<comment type="function">
    <text evidence="7">Single strand-specific metallo-endoribonuclease involved in late-stage 70S ribosome quality control and in maturation of the 3' terminus of the 16S rRNA.</text>
</comment>
<dbReference type="Pfam" id="PF02130">
    <property type="entry name" value="YbeY"/>
    <property type="match status" value="1"/>
</dbReference>
<organism evidence="8 9">
    <name type="scientific">Rubripirellula tenax</name>
    <dbReference type="NCBI Taxonomy" id="2528015"/>
    <lineage>
        <taxon>Bacteria</taxon>
        <taxon>Pseudomonadati</taxon>
        <taxon>Planctomycetota</taxon>
        <taxon>Planctomycetia</taxon>
        <taxon>Pirellulales</taxon>
        <taxon>Pirellulaceae</taxon>
        <taxon>Rubripirellula</taxon>
    </lineage>
</organism>
<reference evidence="8 9" key="1">
    <citation type="submission" date="2019-02" db="EMBL/GenBank/DDBJ databases">
        <title>Deep-cultivation of Planctomycetes and their phenomic and genomic characterization uncovers novel biology.</title>
        <authorList>
            <person name="Wiegand S."/>
            <person name="Jogler M."/>
            <person name="Boedeker C."/>
            <person name="Pinto D."/>
            <person name="Vollmers J."/>
            <person name="Rivas-Marin E."/>
            <person name="Kohn T."/>
            <person name="Peeters S.H."/>
            <person name="Heuer A."/>
            <person name="Rast P."/>
            <person name="Oberbeckmann S."/>
            <person name="Bunk B."/>
            <person name="Jeske O."/>
            <person name="Meyerdierks A."/>
            <person name="Storesund J.E."/>
            <person name="Kallscheuer N."/>
            <person name="Luecker S."/>
            <person name="Lage O.M."/>
            <person name="Pohl T."/>
            <person name="Merkel B.J."/>
            <person name="Hornburger P."/>
            <person name="Mueller R.-W."/>
            <person name="Bruemmer F."/>
            <person name="Labrenz M."/>
            <person name="Spormann A.M."/>
            <person name="Op Den Camp H."/>
            <person name="Overmann J."/>
            <person name="Amann R."/>
            <person name="Jetten M.S.M."/>
            <person name="Mascher T."/>
            <person name="Medema M.H."/>
            <person name="Devos D.P."/>
            <person name="Kaster A.-K."/>
            <person name="Ovreas L."/>
            <person name="Rohde M."/>
            <person name="Galperin M.Y."/>
            <person name="Jogler C."/>
        </authorList>
    </citation>
    <scope>NUCLEOTIDE SEQUENCE [LARGE SCALE GENOMIC DNA]</scope>
    <source>
        <strain evidence="8 9">Poly51</strain>
    </source>
</reference>
<keyword evidence="7" id="KW-0963">Cytoplasm</keyword>
<protein>
    <recommendedName>
        <fullName evidence="7">Endoribonuclease YbeY</fullName>
        <ecNumber evidence="7">3.1.-.-</ecNumber>
    </recommendedName>
</protein>
<evidence type="ECO:0000256" key="3">
    <source>
        <dbReference type="ARBA" id="ARBA00022723"/>
    </source>
</evidence>
<evidence type="ECO:0000256" key="5">
    <source>
        <dbReference type="ARBA" id="ARBA00022801"/>
    </source>
</evidence>
<dbReference type="GO" id="GO:0005737">
    <property type="term" value="C:cytoplasm"/>
    <property type="evidence" value="ECO:0007669"/>
    <property type="project" value="UniProtKB-SubCell"/>
</dbReference>
<accession>A0A5C6FG43</accession>
<comment type="caution">
    <text evidence="8">The sequence shown here is derived from an EMBL/GenBank/DDBJ whole genome shotgun (WGS) entry which is preliminary data.</text>
</comment>
<dbReference type="Proteomes" id="UP000318288">
    <property type="component" value="Unassembled WGS sequence"/>
</dbReference>
<dbReference type="AlphaFoldDB" id="A0A5C6FG43"/>
<comment type="cofactor">
    <cofactor evidence="7">
        <name>Zn(2+)</name>
        <dbReference type="ChEBI" id="CHEBI:29105"/>
    </cofactor>
    <text evidence="7">Binds 1 zinc ion.</text>
</comment>
<evidence type="ECO:0000256" key="2">
    <source>
        <dbReference type="ARBA" id="ARBA00022722"/>
    </source>
</evidence>
<dbReference type="Gene3D" id="3.40.390.30">
    <property type="entry name" value="Metalloproteases ('zincins'), catalytic domain"/>
    <property type="match status" value="1"/>
</dbReference>